<dbReference type="CDD" id="cd01086">
    <property type="entry name" value="MetAP1"/>
    <property type="match status" value="1"/>
</dbReference>
<sequence length="270" mass="28669">MTIPLFKGTDVERLRRASQAAAGTLAYVASRLAPGVSTADIDAWVREDTARRGGKPSQLGFHGFPATVCTSRNHVVCHGIPRPDEHLAPGDIINVDVTTFLDGFHGDTSATFLIGEVSAEARHVVDVARRCRDAGIAVVRHGAKLGDIGAAIEELAHKEGCSIVEEFGGHGIGHQMHAPPMVPHTGRRGTGIKLRSGMVLTIEPMVNLGRKGIRLMPDGWTVVTEDGSLSAQFEHTILVTPEGCDVLTRQELPRTIPVSGVLGLQAGHVG</sequence>
<dbReference type="HAMAP" id="MF_01974">
    <property type="entry name" value="MetAP_1"/>
    <property type="match status" value="1"/>
</dbReference>
<evidence type="ECO:0000313" key="9">
    <source>
        <dbReference type="EMBL" id="QSQ28555.1"/>
    </source>
</evidence>
<gene>
    <name evidence="6 9" type="primary">map</name>
    <name evidence="9" type="ORF">JY651_46715</name>
</gene>
<dbReference type="InterPro" id="IPR001714">
    <property type="entry name" value="Pept_M24_MAP"/>
</dbReference>
<dbReference type="InterPro" id="IPR000994">
    <property type="entry name" value="Pept_M24"/>
</dbReference>
<evidence type="ECO:0000256" key="7">
    <source>
        <dbReference type="RuleBase" id="RU003653"/>
    </source>
</evidence>
<dbReference type="InterPro" id="IPR002467">
    <property type="entry name" value="Pept_M24A_MAP1"/>
</dbReference>
<comment type="function">
    <text evidence="1 6">Removes the N-terminal methionine from nascent proteins. The N-terminal methionine is often cleaved when the second residue in the primary sequence is small and uncharged (Met-Ala-, Cys, Gly, Pro, Ser, Thr, or Val). Requires deformylation of the N(alpha)-formylated initiator methionine before it can be hydrolyzed.</text>
</comment>
<feature type="domain" description="Peptidase M24" evidence="8">
    <location>
        <begin position="12"/>
        <end position="241"/>
    </location>
</feature>
<proteinExistence type="inferred from homology"/>
<organism evidence="9 10">
    <name type="scientific">Pyxidicoccus parkwayensis</name>
    <dbReference type="NCBI Taxonomy" id="2813578"/>
    <lineage>
        <taxon>Bacteria</taxon>
        <taxon>Pseudomonadati</taxon>
        <taxon>Myxococcota</taxon>
        <taxon>Myxococcia</taxon>
        <taxon>Myxococcales</taxon>
        <taxon>Cystobacterineae</taxon>
        <taxon>Myxococcaceae</taxon>
        <taxon>Pyxidicoccus</taxon>
    </lineage>
</organism>
<dbReference type="EC" id="3.4.11.18" evidence="6 7"/>
<reference evidence="9 10" key="1">
    <citation type="submission" date="2021-02" db="EMBL/GenBank/DDBJ databases">
        <title>De Novo genome assembly of isolated myxobacteria.</title>
        <authorList>
            <person name="Stevens D.C."/>
        </authorList>
    </citation>
    <scope>NUCLEOTIDE SEQUENCE [LARGE SCALE GENOMIC DNA]</scope>
    <source>
        <strain evidence="10">SCPEA02</strain>
    </source>
</reference>
<evidence type="ECO:0000256" key="1">
    <source>
        <dbReference type="ARBA" id="ARBA00002521"/>
    </source>
</evidence>
<dbReference type="Pfam" id="PF00557">
    <property type="entry name" value="Peptidase_M24"/>
    <property type="match status" value="1"/>
</dbReference>
<dbReference type="EMBL" id="CP071090">
    <property type="protein sequence ID" value="QSQ28555.1"/>
    <property type="molecule type" value="Genomic_DNA"/>
</dbReference>
<evidence type="ECO:0000259" key="8">
    <source>
        <dbReference type="Pfam" id="PF00557"/>
    </source>
</evidence>
<keyword evidence="4 6" id="KW-0479">Metal-binding</keyword>
<dbReference type="Gene3D" id="3.90.230.10">
    <property type="entry name" value="Creatinase/methionine aminopeptidase superfamily"/>
    <property type="match status" value="1"/>
</dbReference>
<dbReference type="SUPFAM" id="SSF55920">
    <property type="entry name" value="Creatinase/aminopeptidase"/>
    <property type="match status" value="1"/>
</dbReference>
<evidence type="ECO:0000256" key="4">
    <source>
        <dbReference type="ARBA" id="ARBA00022723"/>
    </source>
</evidence>
<comment type="subunit">
    <text evidence="6">Monomer.</text>
</comment>
<evidence type="ECO:0000256" key="6">
    <source>
        <dbReference type="HAMAP-Rule" id="MF_01974"/>
    </source>
</evidence>
<feature type="binding site" evidence="6">
    <location>
        <position position="234"/>
    </location>
    <ligand>
        <name>a divalent metal cation</name>
        <dbReference type="ChEBI" id="CHEBI:60240"/>
        <label>2</label>
        <note>catalytic</note>
    </ligand>
</feature>
<feature type="binding site" evidence="6">
    <location>
        <position position="107"/>
    </location>
    <ligand>
        <name>a divalent metal cation</name>
        <dbReference type="ChEBI" id="CHEBI:60240"/>
        <label>1</label>
    </ligand>
</feature>
<feature type="binding site" evidence="6">
    <location>
        <position position="177"/>
    </location>
    <ligand>
        <name>substrate</name>
    </ligand>
</feature>
<accession>A0ABX7PDK2</accession>
<evidence type="ECO:0000256" key="2">
    <source>
        <dbReference type="ARBA" id="ARBA00022438"/>
    </source>
</evidence>
<evidence type="ECO:0000256" key="3">
    <source>
        <dbReference type="ARBA" id="ARBA00022670"/>
    </source>
</evidence>
<evidence type="ECO:0000256" key="5">
    <source>
        <dbReference type="ARBA" id="ARBA00022801"/>
    </source>
</evidence>
<dbReference type="NCBIfam" id="TIGR00500">
    <property type="entry name" value="met_pdase_I"/>
    <property type="match status" value="1"/>
</dbReference>
<protein>
    <recommendedName>
        <fullName evidence="6 7">Methionine aminopeptidase</fullName>
        <shortName evidence="6">MAP</shortName>
        <shortName evidence="6">MetAP</shortName>
        <ecNumber evidence="6 7">3.4.11.18</ecNumber>
    </recommendedName>
    <alternativeName>
        <fullName evidence="6">Peptidase M</fullName>
    </alternativeName>
</protein>
<feature type="binding site" evidence="6">
    <location>
        <position position="78"/>
    </location>
    <ligand>
        <name>substrate</name>
    </ligand>
</feature>
<feature type="binding site" evidence="6">
    <location>
        <position position="170"/>
    </location>
    <ligand>
        <name>a divalent metal cation</name>
        <dbReference type="ChEBI" id="CHEBI:60240"/>
        <label>2</label>
        <note>catalytic</note>
    </ligand>
</feature>
<keyword evidence="2 6" id="KW-0031">Aminopeptidase</keyword>
<comment type="cofactor">
    <cofactor evidence="6">
        <name>Co(2+)</name>
        <dbReference type="ChEBI" id="CHEBI:48828"/>
    </cofactor>
    <cofactor evidence="6">
        <name>Zn(2+)</name>
        <dbReference type="ChEBI" id="CHEBI:29105"/>
    </cofactor>
    <cofactor evidence="6">
        <name>Mn(2+)</name>
        <dbReference type="ChEBI" id="CHEBI:29035"/>
    </cofactor>
    <cofactor evidence="6">
        <name>Fe(2+)</name>
        <dbReference type="ChEBI" id="CHEBI:29033"/>
    </cofactor>
    <text evidence="6">Binds 2 divalent metal cations per subunit. Has a high-affinity and a low affinity metal-binding site. The true nature of the physiological cofactor is under debate. The enzyme is active with cobalt, zinc, manganese or divalent iron ions. Most likely, methionine aminopeptidases function as mononuclear Fe(2+)-metalloproteases under physiological conditions, and the catalytically relevant metal-binding site has been assigned to the histidine-containing high-affinity site.</text>
</comment>
<dbReference type="Proteomes" id="UP000662747">
    <property type="component" value="Chromosome"/>
</dbReference>
<feature type="binding site" evidence="6">
    <location>
        <position position="234"/>
    </location>
    <ligand>
        <name>a divalent metal cation</name>
        <dbReference type="ChEBI" id="CHEBI:60240"/>
        <label>1</label>
    </ligand>
</feature>
<keyword evidence="10" id="KW-1185">Reference proteome</keyword>
<comment type="similarity">
    <text evidence="6">Belongs to the peptidase M24A family. Methionine aminopeptidase type 1 subfamily.</text>
</comment>
<dbReference type="GO" id="GO:0004239">
    <property type="term" value="F:initiator methionyl aminopeptidase activity"/>
    <property type="evidence" value="ECO:0007669"/>
    <property type="project" value="UniProtKB-EC"/>
</dbReference>
<name>A0ABX7PDK2_9BACT</name>
<dbReference type="RefSeq" id="WP_206730066.1">
    <property type="nucleotide sequence ID" value="NZ_CP071090.1"/>
</dbReference>
<comment type="catalytic activity">
    <reaction evidence="6 7">
        <text>Release of N-terminal amino acids, preferentially methionine, from peptides and arylamides.</text>
        <dbReference type="EC" id="3.4.11.18"/>
    </reaction>
</comment>
<dbReference type="PANTHER" id="PTHR43330">
    <property type="entry name" value="METHIONINE AMINOPEPTIDASE"/>
    <property type="match status" value="1"/>
</dbReference>
<evidence type="ECO:0000313" key="10">
    <source>
        <dbReference type="Proteomes" id="UP000662747"/>
    </source>
</evidence>
<dbReference type="InterPro" id="IPR036005">
    <property type="entry name" value="Creatinase/aminopeptidase-like"/>
</dbReference>
<keyword evidence="3 6" id="KW-0645">Protease</keyword>
<feature type="binding site" evidence="6">
    <location>
        <position position="96"/>
    </location>
    <ligand>
        <name>a divalent metal cation</name>
        <dbReference type="ChEBI" id="CHEBI:60240"/>
        <label>1</label>
    </ligand>
</feature>
<dbReference type="PRINTS" id="PR00599">
    <property type="entry name" value="MAPEPTIDASE"/>
</dbReference>
<feature type="binding site" evidence="6">
    <location>
        <position position="203"/>
    </location>
    <ligand>
        <name>a divalent metal cation</name>
        <dbReference type="ChEBI" id="CHEBI:60240"/>
        <label>2</label>
        <note>catalytic</note>
    </ligand>
</feature>
<keyword evidence="5 6" id="KW-0378">Hydrolase</keyword>
<feature type="binding site" evidence="6">
    <location>
        <position position="107"/>
    </location>
    <ligand>
        <name>a divalent metal cation</name>
        <dbReference type="ChEBI" id="CHEBI:60240"/>
        <label>2</label>
        <note>catalytic</note>
    </ligand>
</feature>
<dbReference type="PANTHER" id="PTHR43330:SF8">
    <property type="entry name" value="METHIONINE AMINOPEPTIDASE 1D, MITOCHONDRIAL"/>
    <property type="match status" value="1"/>
</dbReference>